<evidence type="ECO:0000256" key="3">
    <source>
        <dbReference type="ARBA" id="ARBA00022884"/>
    </source>
</evidence>
<dbReference type="GO" id="GO:0006412">
    <property type="term" value="P:translation"/>
    <property type="evidence" value="ECO:0007669"/>
    <property type="project" value="UniProtKB-UniRule"/>
</dbReference>
<dbReference type="InterPro" id="IPR047867">
    <property type="entry name" value="Ribosomal_uL22_bac/org-type"/>
</dbReference>
<comment type="subunit">
    <text evidence="7 9">Part of the 50S ribosomal subunit.</text>
</comment>
<organism evidence="11">
    <name type="scientific">candidate division TA06 bacterium ADurb.Bin417</name>
    <dbReference type="NCBI Taxonomy" id="1852828"/>
    <lineage>
        <taxon>Bacteria</taxon>
        <taxon>Bacteria division TA06</taxon>
    </lineage>
</organism>
<keyword evidence="5 7" id="KW-0687">Ribonucleoprotein</keyword>
<dbReference type="NCBIfam" id="TIGR01044">
    <property type="entry name" value="rplV_bact"/>
    <property type="match status" value="1"/>
</dbReference>
<evidence type="ECO:0000256" key="10">
    <source>
        <dbReference type="RuleBase" id="RU004008"/>
    </source>
</evidence>
<dbReference type="InterPro" id="IPR001063">
    <property type="entry name" value="Ribosomal_uL22"/>
</dbReference>
<reference evidence="11" key="1">
    <citation type="submission" date="2017-02" db="EMBL/GenBank/DDBJ databases">
        <title>Delving into the versatile metabolic prowess of the omnipresent phylum Bacteroidetes.</title>
        <authorList>
            <person name="Nobu M.K."/>
            <person name="Mei R."/>
            <person name="Narihiro T."/>
            <person name="Kuroda K."/>
            <person name="Liu W.-T."/>
        </authorList>
    </citation>
    <scope>NUCLEOTIDE SEQUENCE</scope>
    <source>
        <strain evidence="11">ADurb.Bin417</strain>
    </source>
</reference>
<comment type="caution">
    <text evidence="11">The sequence shown here is derived from an EMBL/GenBank/DDBJ whole genome shotgun (WGS) entry which is preliminary data.</text>
</comment>
<evidence type="ECO:0000256" key="1">
    <source>
        <dbReference type="ARBA" id="ARBA00009451"/>
    </source>
</evidence>
<evidence type="ECO:0000256" key="9">
    <source>
        <dbReference type="RuleBase" id="RU004006"/>
    </source>
</evidence>
<dbReference type="InterPro" id="IPR005727">
    <property type="entry name" value="Ribosomal_uL22_bac/chlpt-type"/>
</dbReference>
<dbReference type="PANTHER" id="PTHR13501:SF8">
    <property type="entry name" value="LARGE RIBOSOMAL SUBUNIT PROTEIN UL22M"/>
    <property type="match status" value="1"/>
</dbReference>
<dbReference type="HAMAP" id="MF_01331_B">
    <property type="entry name" value="Ribosomal_uL22_B"/>
    <property type="match status" value="1"/>
</dbReference>
<evidence type="ECO:0000256" key="6">
    <source>
        <dbReference type="ARBA" id="ARBA00035207"/>
    </source>
</evidence>
<dbReference type="GO" id="GO:0019843">
    <property type="term" value="F:rRNA binding"/>
    <property type="evidence" value="ECO:0007669"/>
    <property type="project" value="UniProtKB-UniRule"/>
</dbReference>
<evidence type="ECO:0000256" key="5">
    <source>
        <dbReference type="ARBA" id="ARBA00023274"/>
    </source>
</evidence>
<dbReference type="PANTHER" id="PTHR13501">
    <property type="entry name" value="CHLOROPLAST 50S RIBOSOMAL PROTEIN L22-RELATED"/>
    <property type="match status" value="1"/>
</dbReference>
<evidence type="ECO:0000313" key="11">
    <source>
        <dbReference type="EMBL" id="OPZ92751.1"/>
    </source>
</evidence>
<dbReference type="Pfam" id="PF00237">
    <property type="entry name" value="Ribosomal_L22"/>
    <property type="match status" value="1"/>
</dbReference>
<comment type="function">
    <text evidence="7 10">This protein binds specifically to 23S rRNA; its binding is stimulated by other ribosomal proteins, e.g., L4, L17, and L20. It is important during the early stages of 50S assembly. It makes multiple contacts with different domains of the 23S rRNA in the assembled 50S subunit and ribosome.</text>
</comment>
<dbReference type="AlphaFoldDB" id="A0A1V5MIW4"/>
<evidence type="ECO:0000256" key="7">
    <source>
        <dbReference type="HAMAP-Rule" id="MF_01331"/>
    </source>
</evidence>
<dbReference type="InterPro" id="IPR036394">
    <property type="entry name" value="Ribosomal_uL22_sf"/>
</dbReference>
<sequence>MAEVIAKSKYIRISPQKAQEIVLLLRGKTPQEALQVLKNVYKRPARHVAKTIASALANVRSRKLEESNFRFKTLVVEQGPMLKRSRAASMGRAVSVLHRTSHIKVILTDEWDKK</sequence>
<dbReference type="CDD" id="cd00336">
    <property type="entry name" value="Ribosomal_L22"/>
    <property type="match status" value="1"/>
</dbReference>
<keyword evidence="2 7" id="KW-0699">rRNA-binding</keyword>
<comment type="function">
    <text evidence="7">The globular domain of the protein is located near the polypeptide exit tunnel on the outside of the subunit, while an extended beta-hairpin is found that lines the wall of the exit tunnel in the center of the 70S ribosome.</text>
</comment>
<evidence type="ECO:0000256" key="2">
    <source>
        <dbReference type="ARBA" id="ARBA00022730"/>
    </source>
</evidence>
<evidence type="ECO:0000256" key="8">
    <source>
        <dbReference type="RuleBase" id="RU004005"/>
    </source>
</evidence>
<dbReference type="Gene3D" id="3.90.470.10">
    <property type="entry name" value="Ribosomal protein L22/L17"/>
    <property type="match status" value="1"/>
</dbReference>
<evidence type="ECO:0000256" key="4">
    <source>
        <dbReference type="ARBA" id="ARBA00022980"/>
    </source>
</evidence>
<dbReference type="Proteomes" id="UP000485484">
    <property type="component" value="Unassembled WGS sequence"/>
</dbReference>
<proteinExistence type="inferred from homology"/>
<keyword evidence="3 7" id="KW-0694">RNA-binding</keyword>
<name>A0A1V5MIW4_UNCT6</name>
<gene>
    <name evidence="7 11" type="primary">rplV</name>
    <name evidence="11" type="ORF">BWY73_00647</name>
</gene>
<accession>A0A1V5MIW4</accession>
<comment type="similarity">
    <text evidence="1 7 8">Belongs to the universal ribosomal protein uL22 family.</text>
</comment>
<dbReference type="GO" id="GO:0022625">
    <property type="term" value="C:cytosolic large ribosomal subunit"/>
    <property type="evidence" value="ECO:0007669"/>
    <property type="project" value="TreeGrafter"/>
</dbReference>
<keyword evidence="4 7" id="KW-0689">Ribosomal protein</keyword>
<dbReference type="EMBL" id="MWAK01000071">
    <property type="protein sequence ID" value="OPZ92751.1"/>
    <property type="molecule type" value="Genomic_DNA"/>
</dbReference>
<dbReference type="GO" id="GO:0003735">
    <property type="term" value="F:structural constituent of ribosome"/>
    <property type="evidence" value="ECO:0007669"/>
    <property type="project" value="InterPro"/>
</dbReference>
<dbReference type="SUPFAM" id="SSF54843">
    <property type="entry name" value="Ribosomal protein L22"/>
    <property type="match status" value="1"/>
</dbReference>
<protein>
    <recommendedName>
        <fullName evidence="6 7">Large ribosomal subunit protein uL22</fullName>
    </recommendedName>
</protein>